<keyword evidence="1" id="KW-0812">Transmembrane</keyword>
<proteinExistence type="predicted"/>
<reference evidence="2 3" key="1">
    <citation type="submission" date="2018-03" db="EMBL/GenBank/DDBJ databases">
        <title>Genomic Encyclopedia of Archaeal and Bacterial Type Strains, Phase II (KMG-II): from individual species to whole genera.</title>
        <authorList>
            <person name="Goeker M."/>
        </authorList>
    </citation>
    <scope>NUCLEOTIDE SEQUENCE [LARGE SCALE GENOMIC DNA]</scope>
    <source>
        <strain evidence="2 3">DSM 29057</strain>
    </source>
</reference>
<evidence type="ECO:0000256" key="1">
    <source>
        <dbReference type="SAM" id="Phobius"/>
    </source>
</evidence>
<comment type="caution">
    <text evidence="2">The sequence shown here is derived from an EMBL/GenBank/DDBJ whole genome shotgun (WGS) entry which is preliminary data.</text>
</comment>
<keyword evidence="3" id="KW-1185">Reference proteome</keyword>
<accession>A0A2P8FP12</accession>
<dbReference type="EMBL" id="PYAS01000016">
    <property type="protein sequence ID" value="PSL23462.1"/>
    <property type="molecule type" value="Genomic_DNA"/>
</dbReference>
<dbReference type="Proteomes" id="UP000241964">
    <property type="component" value="Unassembled WGS sequence"/>
</dbReference>
<gene>
    <name evidence="2" type="ORF">CLV60_11617</name>
</gene>
<keyword evidence="1" id="KW-1133">Transmembrane helix</keyword>
<feature type="transmembrane region" description="Helical" evidence="1">
    <location>
        <begin position="20"/>
        <end position="40"/>
    </location>
</feature>
<evidence type="ECO:0000313" key="2">
    <source>
        <dbReference type="EMBL" id="PSL23462.1"/>
    </source>
</evidence>
<organism evidence="2 3">
    <name type="scientific">Dyadobacter jiangsuensis</name>
    <dbReference type="NCBI Taxonomy" id="1591085"/>
    <lineage>
        <taxon>Bacteria</taxon>
        <taxon>Pseudomonadati</taxon>
        <taxon>Bacteroidota</taxon>
        <taxon>Cytophagia</taxon>
        <taxon>Cytophagales</taxon>
        <taxon>Spirosomataceae</taxon>
        <taxon>Dyadobacter</taxon>
    </lineage>
</organism>
<name>A0A2P8FP12_9BACT</name>
<dbReference type="RefSeq" id="WP_106598591.1">
    <property type="nucleotide sequence ID" value="NZ_PYAS01000016.1"/>
</dbReference>
<keyword evidence="1" id="KW-0472">Membrane</keyword>
<sequence length="172" mass="19069">MKIEDQLPVREKRWFEKFKLAQAVWVAIVTGAFSLAAAYMNNNGKGEPVTNVYFLKITKVSVESKDQKFDSVRIALMIGENRIVYPVPVIWAKLTTRESSSFYPIYLPAKSGALNVSLLAKDDKGKIHDFDSGLACSMGNFDVSSLPDNQRISLCSGGATAEVSIEIRDKPF</sequence>
<dbReference type="AlphaFoldDB" id="A0A2P8FP12"/>
<protein>
    <submittedName>
        <fullName evidence="2">Uncharacterized protein</fullName>
    </submittedName>
</protein>
<evidence type="ECO:0000313" key="3">
    <source>
        <dbReference type="Proteomes" id="UP000241964"/>
    </source>
</evidence>